<gene>
    <name evidence="4" type="ORF">FCM35_KLT12629</name>
</gene>
<feature type="domain" description="YTH" evidence="3">
    <location>
        <begin position="320"/>
        <end position="461"/>
    </location>
</feature>
<feature type="compositionally biased region" description="Basic and acidic residues" evidence="2">
    <location>
        <begin position="517"/>
        <end position="534"/>
    </location>
</feature>
<comment type="caution">
    <text evidence="4">The sequence shown here is derived from an EMBL/GenBank/DDBJ whole genome shotgun (WGS) entry which is preliminary data.</text>
</comment>
<evidence type="ECO:0000256" key="1">
    <source>
        <dbReference type="RuleBase" id="RU369095"/>
    </source>
</evidence>
<evidence type="ECO:0000313" key="4">
    <source>
        <dbReference type="EMBL" id="KAF3322640.1"/>
    </source>
</evidence>
<name>A0A833QEI3_9POAL</name>
<evidence type="ECO:0000259" key="3">
    <source>
        <dbReference type="PROSITE" id="PS50882"/>
    </source>
</evidence>
<dbReference type="GO" id="GO:0005737">
    <property type="term" value="C:cytoplasm"/>
    <property type="evidence" value="ECO:0007669"/>
    <property type="project" value="TreeGrafter"/>
</dbReference>
<comment type="function">
    <text evidence="1">Specifically recognizes and binds N6-methyladenosine (m6A)-containing RNAs, and regulates mRNA stability. M6A is a modification present at internal sites of mRNAs and some non-coding RNAs and plays a role in mRNA stability and processing.</text>
</comment>
<feature type="region of interest" description="Disordered" evidence="2">
    <location>
        <begin position="170"/>
        <end position="243"/>
    </location>
</feature>
<reference evidence="4" key="1">
    <citation type="submission" date="2020-01" db="EMBL/GenBank/DDBJ databases">
        <title>Genome sequence of Kobresia littledalei, the first chromosome-level genome in the family Cyperaceae.</title>
        <authorList>
            <person name="Qu G."/>
        </authorList>
    </citation>
    <scope>NUCLEOTIDE SEQUENCE</scope>
    <source>
        <strain evidence="4">C.B.Clarke</strain>
        <tissue evidence="4">Leaf</tissue>
    </source>
</reference>
<dbReference type="PROSITE" id="PS50882">
    <property type="entry name" value="YTH"/>
    <property type="match status" value="1"/>
</dbReference>
<organism evidence="4 5">
    <name type="scientific">Carex littledalei</name>
    <dbReference type="NCBI Taxonomy" id="544730"/>
    <lineage>
        <taxon>Eukaryota</taxon>
        <taxon>Viridiplantae</taxon>
        <taxon>Streptophyta</taxon>
        <taxon>Embryophyta</taxon>
        <taxon>Tracheophyta</taxon>
        <taxon>Spermatophyta</taxon>
        <taxon>Magnoliopsida</taxon>
        <taxon>Liliopsida</taxon>
        <taxon>Poales</taxon>
        <taxon>Cyperaceae</taxon>
        <taxon>Cyperoideae</taxon>
        <taxon>Cariceae</taxon>
        <taxon>Carex</taxon>
        <taxon>Carex subgen. Euthyceras</taxon>
    </lineage>
</organism>
<proteinExistence type="inferred from homology"/>
<dbReference type="Gene3D" id="3.10.590.10">
    <property type="entry name" value="ph1033 like domains"/>
    <property type="match status" value="1"/>
</dbReference>
<keyword evidence="1" id="KW-0694">RNA-binding</keyword>
<keyword evidence="5" id="KW-1185">Reference proteome</keyword>
<dbReference type="EMBL" id="SWLB01000024">
    <property type="protein sequence ID" value="KAF3322640.1"/>
    <property type="molecule type" value="Genomic_DNA"/>
</dbReference>
<dbReference type="AlphaFoldDB" id="A0A833QEI3"/>
<dbReference type="CDD" id="cd21134">
    <property type="entry name" value="YTH"/>
    <property type="match status" value="1"/>
</dbReference>
<evidence type="ECO:0000256" key="2">
    <source>
        <dbReference type="SAM" id="MobiDB-lite"/>
    </source>
</evidence>
<feature type="region of interest" description="Disordered" evidence="2">
    <location>
        <begin position="262"/>
        <end position="296"/>
    </location>
</feature>
<protein>
    <recommendedName>
        <fullName evidence="1">YTH domain-containing family protein</fullName>
    </recommendedName>
</protein>
<accession>A0A833QEI3</accession>
<dbReference type="GO" id="GO:0061157">
    <property type="term" value="P:mRNA destabilization"/>
    <property type="evidence" value="ECO:0007669"/>
    <property type="project" value="TreeGrafter"/>
</dbReference>
<evidence type="ECO:0000313" key="5">
    <source>
        <dbReference type="Proteomes" id="UP000623129"/>
    </source>
</evidence>
<dbReference type="PANTHER" id="PTHR12357">
    <property type="entry name" value="YTH YT521-B HOMOLOGY DOMAIN-CONTAINING"/>
    <property type="match status" value="1"/>
</dbReference>
<feature type="compositionally biased region" description="Polar residues" evidence="2">
    <location>
        <begin position="262"/>
        <end position="292"/>
    </location>
</feature>
<dbReference type="OrthoDB" id="306690at2759"/>
<dbReference type="Proteomes" id="UP000623129">
    <property type="component" value="Unassembled WGS sequence"/>
</dbReference>
<dbReference type="InterPro" id="IPR007275">
    <property type="entry name" value="YTH_domain"/>
</dbReference>
<comment type="similarity">
    <text evidence="1">Belongs to the YTHDF family.</text>
</comment>
<dbReference type="InterPro" id="IPR045168">
    <property type="entry name" value="YTH_prot"/>
</dbReference>
<dbReference type="GO" id="GO:1990247">
    <property type="term" value="F:N6-methyladenosine-containing RNA reader activity"/>
    <property type="evidence" value="ECO:0007669"/>
    <property type="project" value="UniProtKB-UniRule"/>
</dbReference>
<dbReference type="GO" id="GO:0003729">
    <property type="term" value="F:mRNA binding"/>
    <property type="evidence" value="ECO:0007669"/>
    <property type="project" value="UniProtKB-UniRule"/>
</dbReference>
<dbReference type="Pfam" id="PF04146">
    <property type="entry name" value="YTH"/>
    <property type="match status" value="1"/>
</dbReference>
<feature type="region of interest" description="Disordered" evidence="2">
    <location>
        <begin position="512"/>
        <end position="534"/>
    </location>
</feature>
<sequence length="586" mass="65090">MLCKSCCSASQFSSCEPQGVVFDLTLQKYTWYTPFPMPDPNGYYVGNELSADYSTDQPVYYSLTPSYSYYSPGYESHGEWSDQSTLFAIDGQNLRYSGLQTEDLPYMYYTPGYGYTYPSPDHYAVYQQYMAGPTYQAQTPLSPSAYVPVLIQPGSDFSSYPSLVSFDPSAVSSSVNGTSTGLTRSRLVGNTSAKGRPHTSTSGTISPVSLVTGASRSSHHSQITNKPSVNGSTRDNLGGNAKSTDQLSQAFKNNLKISLQSTNNKAGQSQTEQNRGTRTVQSNTATEKSYPSPSEEHRNAIYIDTRKFNTDEFPVDYPNAKFYVIKSYSEDDVHKSIKYGVWSSTPNGNRRLDTAYMDAQRKSMGNSKGCPVFLFFSVNASGQFCGVAEMVGTVDFNKDMDFWQQDKWSGSFPVKWHIIKDVLNASFRHITLENNENKPVTNSRDTQEVPYDVGITMLKIFKNTPLTSSVLEDFPFYESRQQAMLQEKCRRLGRAYDSSFYVPAVVVNTRSTTGRPAETESASKDVPSDAKDGKQCENLTESKVQLNLEEKSDAKLEVDVVKVGSVHIKVNESASEVIDMGTMDQK</sequence>
<dbReference type="PANTHER" id="PTHR12357:SF92">
    <property type="entry name" value="YTH DOMAIN-CONTAINING FAMILY PROTEIN"/>
    <property type="match status" value="1"/>
</dbReference>